<accession>A0A367UEF2</accession>
<evidence type="ECO:0000313" key="1">
    <source>
        <dbReference type="EMBL" id="RCK06360.1"/>
    </source>
</evidence>
<keyword evidence="2" id="KW-1185">Reference proteome</keyword>
<evidence type="ECO:0000313" key="2">
    <source>
        <dbReference type="Proteomes" id="UP000252419"/>
    </source>
</evidence>
<comment type="caution">
    <text evidence="1">The sequence shown here is derived from an EMBL/GenBank/DDBJ whole genome shotgun (WGS) entry which is preliminary data.</text>
</comment>
<dbReference type="RefSeq" id="WP_114121570.1">
    <property type="nucleotide sequence ID" value="NZ_JPWA01000008.1"/>
</dbReference>
<dbReference type="AlphaFoldDB" id="A0A367UEF2"/>
<protein>
    <submittedName>
        <fullName evidence="1">Uncharacterized protein</fullName>
    </submittedName>
</protein>
<reference evidence="1 2" key="1">
    <citation type="submission" date="2014-07" db="EMBL/GenBank/DDBJ databases">
        <title>Draft genome sequence of Thalassospira xianhensis P-4 (MCCC 1A02616).</title>
        <authorList>
            <person name="Lai Q."/>
            <person name="Shao Z."/>
        </authorList>
    </citation>
    <scope>NUCLEOTIDE SEQUENCE [LARGE SCALE GENOMIC DNA]</scope>
    <source>
        <strain evidence="1 2">MCCC 1A02616</strain>
    </source>
</reference>
<sequence>MKIFVPEVGTHLRVTQDWTASILFETRNQAFLKSLGIIGCMQVDPEAEYSAEDHLDPKKWKEASYDSQVEKFKKAEAKCAFPTGPFTAWREGYRARGRLSVTIPAETVLRVERVYIRKGAEDFNSITFKVLKVDVEYSKMRKARFFASLRDINAGLNAEVLDEQDLSTVHISDSDLSAILDAK</sequence>
<gene>
    <name evidence="1" type="ORF">TH5_09180</name>
</gene>
<name>A0A367UEF2_9PROT</name>
<dbReference type="Proteomes" id="UP000252419">
    <property type="component" value="Unassembled WGS sequence"/>
</dbReference>
<organism evidence="1 2">
    <name type="scientific">Thalassospira xianhensis MCCC 1A02616</name>
    <dbReference type="NCBI Taxonomy" id="1177929"/>
    <lineage>
        <taxon>Bacteria</taxon>
        <taxon>Pseudomonadati</taxon>
        <taxon>Pseudomonadota</taxon>
        <taxon>Alphaproteobacteria</taxon>
        <taxon>Rhodospirillales</taxon>
        <taxon>Thalassospiraceae</taxon>
        <taxon>Thalassospira</taxon>
    </lineage>
</organism>
<dbReference type="EMBL" id="JPWA01000008">
    <property type="protein sequence ID" value="RCK06360.1"/>
    <property type="molecule type" value="Genomic_DNA"/>
</dbReference>
<proteinExistence type="predicted"/>